<evidence type="ECO:0000256" key="6">
    <source>
        <dbReference type="ARBA" id="ARBA00023159"/>
    </source>
</evidence>
<keyword evidence="8" id="KW-0539">Nucleus</keyword>
<feature type="region of interest" description="Disordered" evidence="10">
    <location>
        <begin position="1"/>
        <end position="101"/>
    </location>
</feature>
<dbReference type="SUPFAM" id="SSF47459">
    <property type="entry name" value="HLH, helix-loop-helix DNA-binding domain"/>
    <property type="match status" value="1"/>
</dbReference>
<reference evidence="12" key="1">
    <citation type="submission" date="2020-05" db="UniProtKB">
        <authorList>
            <consortium name="EnsemblMetazoa"/>
        </authorList>
    </citation>
    <scope>IDENTIFICATION</scope>
    <source>
        <strain evidence="12">Aabys</strain>
    </source>
</reference>
<dbReference type="KEGG" id="mde:101893839"/>
<dbReference type="OrthoDB" id="5778525at2759"/>
<sequence>MAEQQHSTDLLGVPCKDEYSGSTMMDQDTSSIDNRGEGQKHYSRCSSAGSIHTPNSSPHNTDDDDDSGDNCSGRGGSNASALSYKERRREAHTQAEQKRRDAIKKGYDSLQELVPTCQQHDSASGYKLSKALILQKSIDYIGYLNQQKKKQEEDSAALQKEVTALRIIQNSYEHMLQHQQANPGPEEARLTDEAKFQVFQAVMDEMFETFQNIPMDNFKQLTTGVIPWLEEHCKPHILRNILSRTLQEMSIQQQQQQQQQQKQQRPQNAPQGFSQNQLKQHNQQQQQKQQQQQQQADKLDNVSKVKILYAPMRESLLTTFRAAAFTLQQNNLTDNLKREIINSSKFDKHLEEFYAYCDQIELQLKTVMQCMQQLSSSQHYMPGAVAPSRTEPYLQDNPGPMPYPTFLNTVRVHIQSTKDLRDTLISASQNISQAD</sequence>
<feature type="compositionally biased region" description="Polar residues" evidence="10">
    <location>
        <begin position="20"/>
        <end position="33"/>
    </location>
</feature>
<dbReference type="InterPro" id="IPR052207">
    <property type="entry name" value="Max-like/E-box_TFs"/>
</dbReference>
<feature type="compositionally biased region" description="Low complexity" evidence="10">
    <location>
        <begin position="252"/>
        <end position="264"/>
    </location>
</feature>
<dbReference type="Gene3D" id="4.10.280.10">
    <property type="entry name" value="Helix-loop-helix DNA-binding domain"/>
    <property type="match status" value="1"/>
</dbReference>
<accession>A0A1I8MJ36</accession>
<dbReference type="Pfam" id="PF00010">
    <property type="entry name" value="HLH"/>
    <property type="match status" value="1"/>
</dbReference>
<keyword evidence="7" id="KW-0804">Transcription</keyword>
<protein>
    <recommendedName>
        <fullName evidence="3">Mediator of RNA polymerase II transcription subunit 29</fullName>
    </recommendedName>
    <alternativeName>
        <fullName evidence="9">Mediator complex subunit 29</fullName>
    </alternativeName>
</protein>
<evidence type="ECO:0000256" key="8">
    <source>
        <dbReference type="ARBA" id="ARBA00023242"/>
    </source>
</evidence>
<proteinExistence type="inferred from homology"/>
<dbReference type="STRING" id="7370.A0A1I8MJ36"/>
<dbReference type="InterPro" id="IPR011598">
    <property type="entry name" value="bHLH_dom"/>
</dbReference>
<dbReference type="GO" id="GO:0046983">
    <property type="term" value="F:protein dimerization activity"/>
    <property type="evidence" value="ECO:0007669"/>
    <property type="project" value="InterPro"/>
</dbReference>
<dbReference type="eggNOG" id="KOG1319">
    <property type="taxonomic scope" value="Eukaryota"/>
</dbReference>
<comment type="similarity">
    <text evidence="2">Belongs to the Mediator complex subunit 29 family.</text>
</comment>
<dbReference type="InterPro" id="IPR036638">
    <property type="entry name" value="HLH_DNA-bd_sf"/>
</dbReference>
<dbReference type="PROSITE" id="PS50888">
    <property type="entry name" value="BHLH"/>
    <property type="match status" value="1"/>
</dbReference>
<comment type="subcellular location">
    <subcellularLocation>
        <location evidence="1">Nucleus</location>
    </subcellularLocation>
</comment>
<dbReference type="AlphaFoldDB" id="A0A1I8MJ36"/>
<evidence type="ECO:0000256" key="2">
    <source>
        <dbReference type="ARBA" id="ARBA00009851"/>
    </source>
</evidence>
<evidence type="ECO:0000256" key="10">
    <source>
        <dbReference type="SAM" id="MobiDB-lite"/>
    </source>
</evidence>
<dbReference type="SMART" id="SM00353">
    <property type="entry name" value="HLH"/>
    <property type="match status" value="1"/>
</dbReference>
<dbReference type="EnsemblMetazoa" id="MDOA005420-RA">
    <property type="protein sequence ID" value="MDOA005420-PA"/>
    <property type="gene ID" value="MDOA005420"/>
</dbReference>
<feature type="compositionally biased region" description="Low complexity" evidence="10">
    <location>
        <begin position="275"/>
        <end position="295"/>
    </location>
</feature>
<evidence type="ECO:0000256" key="9">
    <source>
        <dbReference type="ARBA" id="ARBA00031963"/>
    </source>
</evidence>
<dbReference type="VEuPathDB" id="VectorBase:MDOMA2_016525"/>
<dbReference type="VEuPathDB" id="VectorBase:MDOA005420"/>
<keyword evidence="5" id="KW-0238">DNA-binding</keyword>
<evidence type="ECO:0000313" key="12">
    <source>
        <dbReference type="EnsemblMetazoa" id="MDOA005420-PA"/>
    </source>
</evidence>
<keyword evidence="4" id="KW-0805">Transcription regulation</keyword>
<dbReference type="RefSeq" id="XP_005175370.3">
    <property type="nucleotide sequence ID" value="XM_005175313.4"/>
</dbReference>
<feature type="compositionally biased region" description="Basic and acidic residues" evidence="10">
    <location>
        <begin position="84"/>
        <end position="101"/>
    </location>
</feature>
<dbReference type="GO" id="GO:0000981">
    <property type="term" value="F:DNA-binding transcription factor activity, RNA polymerase II-specific"/>
    <property type="evidence" value="ECO:0007669"/>
    <property type="project" value="TreeGrafter"/>
</dbReference>
<feature type="compositionally biased region" description="Polar residues" evidence="10">
    <location>
        <begin position="265"/>
        <end position="274"/>
    </location>
</feature>
<evidence type="ECO:0000256" key="3">
    <source>
        <dbReference type="ARBA" id="ARBA00019684"/>
    </source>
</evidence>
<feature type="domain" description="BHLH" evidence="11">
    <location>
        <begin position="87"/>
        <end position="144"/>
    </location>
</feature>
<organism evidence="12">
    <name type="scientific">Musca domestica</name>
    <name type="common">House fly</name>
    <dbReference type="NCBI Taxonomy" id="7370"/>
    <lineage>
        <taxon>Eukaryota</taxon>
        <taxon>Metazoa</taxon>
        <taxon>Ecdysozoa</taxon>
        <taxon>Arthropoda</taxon>
        <taxon>Hexapoda</taxon>
        <taxon>Insecta</taxon>
        <taxon>Pterygota</taxon>
        <taxon>Neoptera</taxon>
        <taxon>Endopterygota</taxon>
        <taxon>Diptera</taxon>
        <taxon>Brachycera</taxon>
        <taxon>Muscomorpha</taxon>
        <taxon>Muscoidea</taxon>
        <taxon>Muscidae</taxon>
        <taxon>Musca</taxon>
    </lineage>
</organism>
<dbReference type="GO" id="GO:0016592">
    <property type="term" value="C:mediator complex"/>
    <property type="evidence" value="ECO:0007669"/>
    <property type="project" value="InterPro"/>
</dbReference>
<evidence type="ECO:0000256" key="1">
    <source>
        <dbReference type="ARBA" id="ARBA00004123"/>
    </source>
</evidence>
<name>A0A1I8MJ36_MUSDO</name>
<dbReference type="Pfam" id="PF11568">
    <property type="entry name" value="Med29"/>
    <property type="match status" value="1"/>
</dbReference>
<evidence type="ECO:0000256" key="5">
    <source>
        <dbReference type="ARBA" id="ARBA00023125"/>
    </source>
</evidence>
<evidence type="ECO:0000259" key="11">
    <source>
        <dbReference type="PROSITE" id="PS50888"/>
    </source>
</evidence>
<dbReference type="InterPro" id="IPR021018">
    <property type="entry name" value="Mediator_Med29_met"/>
</dbReference>
<dbReference type="PANTHER" id="PTHR15741">
    <property type="entry name" value="BASIC HELIX-LOOP-HELIX ZIP TRANSCRIPTION FACTOR"/>
    <property type="match status" value="1"/>
</dbReference>
<dbReference type="GO" id="GO:0000978">
    <property type="term" value="F:RNA polymerase II cis-regulatory region sequence-specific DNA binding"/>
    <property type="evidence" value="ECO:0007669"/>
    <property type="project" value="TreeGrafter"/>
</dbReference>
<gene>
    <name evidence="12" type="primary">101893839</name>
</gene>
<evidence type="ECO:0000256" key="4">
    <source>
        <dbReference type="ARBA" id="ARBA00023015"/>
    </source>
</evidence>
<evidence type="ECO:0000256" key="7">
    <source>
        <dbReference type="ARBA" id="ARBA00023163"/>
    </source>
</evidence>
<feature type="compositionally biased region" description="Polar residues" evidence="10">
    <location>
        <begin position="44"/>
        <end position="54"/>
    </location>
</feature>
<dbReference type="PANTHER" id="PTHR15741:SF25">
    <property type="entry name" value="MAX-LIKE PROTEIN X"/>
    <property type="match status" value="1"/>
</dbReference>
<keyword evidence="6" id="KW-0010">Activator</keyword>
<feature type="region of interest" description="Disordered" evidence="10">
    <location>
        <begin position="252"/>
        <end position="297"/>
    </location>
</feature>
<dbReference type="CDD" id="cd19687">
    <property type="entry name" value="bHLHzip_Mlx"/>
    <property type="match status" value="1"/>
</dbReference>
<dbReference type="VEuPathDB" id="VectorBase:MDOMA2_009759"/>